<reference evidence="10 11" key="1">
    <citation type="journal article" date="2020" name="Mol. Plant">
        <title>The Chromosome-Based Rubber Tree Genome Provides New Insights into Spurge Genome Evolution and Rubber Biosynthesis.</title>
        <authorList>
            <person name="Liu J."/>
            <person name="Shi C."/>
            <person name="Shi C.C."/>
            <person name="Li W."/>
            <person name="Zhang Q.J."/>
            <person name="Zhang Y."/>
            <person name="Li K."/>
            <person name="Lu H.F."/>
            <person name="Shi C."/>
            <person name="Zhu S.T."/>
            <person name="Xiao Z.Y."/>
            <person name="Nan H."/>
            <person name="Yue Y."/>
            <person name="Zhu X.G."/>
            <person name="Wu Y."/>
            <person name="Hong X.N."/>
            <person name="Fan G.Y."/>
            <person name="Tong Y."/>
            <person name="Zhang D."/>
            <person name="Mao C.L."/>
            <person name="Liu Y.L."/>
            <person name="Hao S.J."/>
            <person name="Liu W.Q."/>
            <person name="Lv M.Q."/>
            <person name="Zhang H.B."/>
            <person name="Liu Y."/>
            <person name="Hu-Tang G.R."/>
            <person name="Wang J.P."/>
            <person name="Wang J.H."/>
            <person name="Sun Y.H."/>
            <person name="Ni S.B."/>
            <person name="Chen W.B."/>
            <person name="Zhang X.C."/>
            <person name="Jiao Y.N."/>
            <person name="Eichler E.E."/>
            <person name="Li G.H."/>
            <person name="Liu X."/>
            <person name="Gao L.Z."/>
        </authorList>
    </citation>
    <scope>NUCLEOTIDE SEQUENCE [LARGE SCALE GENOMIC DNA]</scope>
    <source>
        <strain evidence="11">cv. GT1</strain>
        <tissue evidence="10">Leaf</tissue>
    </source>
</reference>
<proteinExistence type="predicted"/>
<keyword evidence="3" id="KW-0645">Protease</keyword>
<protein>
    <recommendedName>
        <fullName evidence="2">ubiquitinyl hydrolase 1</fullName>
        <ecNumber evidence="2">3.4.19.12</ecNumber>
    </recommendedName>
</protein>
<evidence type="ECO:0000256" key="6">
    <source>
        <dbReference type="PROSITE-ProRule" id="PRU00331"/>
    </source>
</evidence>
<name>A0A6A6KSM2_HEVBR</name>
<dbReference type="GO" id="GO:0004843">
    <property type="term" value="F:cysteine-type deubiquitinase activity"/>
    <property type="evidence" value="ECO:0007669"/>
    <property type="project" value="UniProtKB-EC"/>
</dbReference>
<accession>A0A6A6KSM2</accession>
<keyword evidence="11" id="KW-1185">Reference proteome</keyword>
<evidence type="ECO:0000256" key="3">
    <source>
        <dbReference type="ARBA" id="ARBA00022670"/>
    </source>
</evidence>
<dbReference type="PROSITE" id="PS50004">
    <property type="entry name" value="C2"/>
    <property type="match status" value="1"/>
</dbReference>
<evidence type="ECO:0000313" key="11">
    <source>
        <dbReference type="Proteomes" id="UP000467840"/>
    </source>
</evidence>
<evidence type="ECO:0000256" key="4">
    <source>
        <dbReference type="ARBA" id="ARBA00022786"/>
    </source>
</evidence>
<comment type="caution">
    <text evidence="6">Lacks conserved residue(s) required for the propagation of feature annotation.</text>
</comment>
<dbReference type="Pfam" id="PF00168">
    <property type="entry name" value="C2"/>
    <property type="match status" value="1"/>
</dbReference>
<gene>
    <name evidence="10" type="ORF">GH714_027712</name>
</gene>
<dbReference type="SMART" id="SM01246">
    <property type="entry name" value="Josephin"/>
    <property type="match status" value="1"/>
</dbReference>
<dbReference type="Proteomes" id="UP000467840">
    <property type="component" value="Chromosome 2"/>
</dbReference>
<evidence type="ECO:0000256" key="5">
    <source>
        <dbReference type="ARBA" id="ARBA00022801"/>
    </source>
</evidence>
<evidence type="ECO:0000259" key="8">
    <source>
        <dbReference type="PROSITE" id="PS50004"/>
    </source>
</evidence>
<evidence type="ECO:0000256" key="2">
    <source>
        <dbReference type="ARBA" id="ARBA00012759"/>
    </source>
</evidence>
<organism evidence="10 11">
    <name type="scientific">Hevea brasiliensis</name>
    <name type="common">Para rubber tree</name>
    <name type="synonym">Siphonia brasiliensis</name>
    <dbReference type="NCBI Taxonomy" id="3981"/>
    <lineage>
        <taxon>Eukaryota</taxon>
        <taxon>Viridiplantae</taxon>
        <taxon>Streptophyta</taxon>
        <taxon>Embryophyta</taxon>
        <taxon>Tracheophyta</taxon>
        <taxon>Spermatophyta</taxon>
        <taxon>Magnoliopsida</taxon>
        <taxon>eudicotyledons</taxon>
        <taxon>Gunneridae</taxon>
        <taxon>Pentapetalae</taxon>
        <taxon>rosids</taxon>
        <taxon>fabids</taxon>
        <taxon>Malpighiales</taxon>
        <taxon>Euphorbiaceae</taxon>
        <taxon>Crotonoideae</taxon>
        <taxon>Micrandreae</taxon>
        <taxon>Hevea</taxon>
    </lineage>
</organism>
<dbReference type="InterPro" id="IPR040053">
    <property type="entry name" value="JOSD1/2"/>
</dbReference>
<feature type="region of interest" description="Disordered" evidence="7">
    <location>
        <begin position="152"/>
        <end position="176"/>
    </location>
</feature>
<dbReference type="Gene3D" id="2.60.40.150">
    <property type="entry name" value="C2 domain"/>
    <property type="match status" value="1"/>
</dbReference>
<dbReference type="SUPFAM" id="SSF49562">
    <property type="entry name" value="C2 domain (Calcium/lipid-binding domain, CaLB)"/>
    <property type="match status" value="1"/>
</dbReference>
<feature type="domain" description="Josephin" evidence="9">
    <location>
        <begin position="264"/>
        <end position="421"/>
    </location>
</feature>
<dbReference type="GO" id="GO:0016579">
    <property type="term" value="P:protein deubiquitination"/>
    <property type="evidence" value="ECO:0007669"/>
    <property type="project" value="InterPro"/>
</dbReference>
<feature type="compositionally biased region" description="Polar residues" evidence="7">
    <location>
        <begin position="242"/>
        <end position="251"/>
    </location>
</feature>
<dbReference type="PANTHER" id="PTHR13291:SF0">
    <property type="entry name" value="JOSEPHIN-LIKE PROTEIN"/>
    <property type="match status" value="1"/>
</dbReference>
<dbReference type="InterPro" id="IPR006155">
    <property type="entry name" value="Josephin"/>
</dbReference>
<dbReference type="EMBL" id="JAAGAX010000015">
    <property type="protein sequence ID" value="KAF2291627.1"/>
    <property type="molecule type" value="Genomic_DNA"/>
</dbReference>
<dbReference type="AlphaFoldDB" id="A0A6A6KSM2"/>
<keyword evidence="4" id="KW-0833">Ubl conjugation pathway</keyword>
<feature type="compositionally biased region" description="Low complexity" evidence="7">
    <location>
        <begin position="217"/>
        <end position="241"/>
    </location>
</feature>
<feature type="region of interest" description="Disordered" evidence="7">
    <location>
        <begin position="190"/>
        <end position="255"/>
    </location>
</feature>
<sequence length="421" mass="47246">MAYSASRNFDLEITVISAKHLKNVNWRKGDLKPYAIFYLDNSDHRLATHDDWGSTRPVWNERFTLPITRPVSDSILTLEILHCKPSETPKPLVGTVKFPLSQLLGCDESDNSVRSLEVIRPSGRPQGKVHVKLAVKEQSLPPMIQDYHTVPTYSQYYNPSPPPPAPPARDYRDFPPSPYTYSDHYGHYSSYYPPQPPLPSRPLYNRSSSHNLPRGPSAPVDSSSSSSYELKPSPSRSRSPPASLQETSNYCVPSGPSAPVDYSSRLEVIEFLIYKFFVAINPCHSFQQKDEFTRASLDAIAQKLVLDDPNKQNQTPFSIVFKPHHNSLTGNYDINVLIAALEEKGKTVAWHDRRNGASSIHLDNHSNGSEDSKLFGIVLNVQVRRDLSEPMAFQDADKVRGFLDCIIGQGGEVLLVMNEKE</sequence>
<evidence type="ECO:0000259" key="9">
    <source>
        <dbReference type="PROSITE" id="PS50957"/>
    </source>
</evidence>
<dbReference type="InterPro" id="IPR000008">
    <property type="entry name" value="C2_dom"/>
</dbReference>
<feature type="domain" description="C2" evidence="8">
    <location>
        <begin position="1"/>
        <end position="113"/>
    </location>
</feature>
<dbReference type="Pfam" id="PF02099">
    <property type="entry name" value="Josephin"/>
    <property type="match status" value="1"/>
</dbReference>
<evidence type="ECO:0000256" key="7">
    <source>
        <dbReference type="SAM" id="MobiDB-lite"/>
    </source>
</evidence>
<dbReference type="PROSITE" id="PS50957">
    <property type="entry name" value="JOSEPHIN"/>
    <property type="match status" value="1"/>
</dbReference>
<dbReference type="GO" id="GO:0006952">
    <property type="term" value="P:defense response"/>
    <property type="evidence" value="ECO:0007669"/>
    <property type="project" value="InterPro"/>
</dbReference>
<dbReference type="EC" id="3.4.19.12" evidence="2"/>
<dbReference type="InterPro" id="IPR035892">
    <property type="entry name" value="C2_domain_sf"/>
</dbReference>
<dbReference type="SMART" id="SM00239">
    <property type="entry name" value="C2"/>
    <property type="match status" value="1"/>
</dbReference>
<keyword evidence="5" id="KW-0378">Hydrolase</keyword>
<comment type="catalytic activity">
    <reaction evidence="1">
        <text>Thiol-dependent hydrolysis of ester, thioester, amide, peptide and isopeptide bonds formed by the C-terminal Gly of ubiquitin (a 76-residue protein attached to proteins as an intracellular targeting signal).</text>
        <dbReference type="EC" id="3.4.19.12"/>
    </reaction>
</comment>
<dbReference type="InterPro" id="IPR044750">
    <property type="entry name" value="C2_SRC2/BAP"/>
</dbReference>
<comment type="caution">
    <text evidence="10">The sequence shown here is derived from an EMBL/GenBank/DDBJ whole genome shotgun (WGS) entry which is preliminary data.</text>
</comment>
<dbReference type="Gene3D" id="3.90.70.40">
    <property type="match status" value="1"/>
</dbReference>
<dbReference type="PANTHER" id="PTHR13291">
    <property type="entry name" value="JOSEPHIN 1, 2"/>
    <property type="match status" value="1"/>
</dbReference>
<dbReference type="GO" id="GO:0006508">
    <property type="term" value="P:proteolysis"/>
    <property type="evidence" value="ECO:0007669"/>
    <property type="project" value="UniProtKB-KW"/>
</dbReference>
<dbReference type="CDD" id="cd04051">
    <property type="entry name" value="C2_SRC2_like"/>
    <property type="match status" value="1"/>
</dbReference>
<evidence type="ECO:0000256" key="1">
    <source>
        <dbReference type="ARBA" id="ARBA00000707"/>
    </source>
</evidence>
<evidence type="ECO:0000313" key="10">
    <source>
        <dbReference type="EMBL" id="KAF2291627.1"/>
    </source>
</evidence>